<feature type="region of interest" description="Disordered" evidence="1">
    <location>
        <begin position="207"/>
        <end position="237"/>
    </location>
</feature>
<dbReference type="EMBL" id="JANTQA010000023">
    <property type="protein sequence ID" value="KAJ3445619.1"/>
    <property type="molecule type" value="Genomic_DNA"/>
</dbReference>
<proteinExistence type="predicted"/>
<evidence type="ECO:0000313" key="3">
    <source>
        <dbReference type="Proteomes" id="UP001146793"/>
    </source>
</evidence>
<gene>
    <name evidence="2" type="ORF">M0812_11505</name>
</gene>
<reference evidence="2" key="1">
    <citation type="submission" date="2022-08" db="EMBL/GenBank/DDBJ databases">
        <title>Novel sulphate-reducing endosymbionts in the free-living metamonad Anaeramoeba.</title>
        <authorList>
            <person name="Jerlstrom-Hultqvist J."/>
            <person name="Cepicka I."/>
            <person name="Gallot-Lavallee L."/>
            <person name="Salas-Leiva D."/>
            <person name="Curtis B.A."/>
            <person name="Zahonova K."/>
            <person name="Pipaliya S."/>
            <person name="Dacks J."/>
            <person name="Roger A.J."/>
        </authorList>
    </citation>
    <scope>NUCLEOTIDE SEQUENCE</scope>
    <source>
        <strain evidence="2">Busselton2</strain>
    </source>
</reference>
<dbReference type="AlphaFoldDB" id="A0AAV7ZUK6"/>
<dbReference type="Proteomes" id="UP001146793">
    <property type="component" value="Unassembled WGS sequence"/>
</dbReference>
<evidence type="ECO:0000256" key="1">
    <source>
        <dbReference type="SAM" id="MobiDB-lite"/>
    </source>
</evidence>
<organism evidence="2 3">
    <name type="scientific">Anaeramoeba flamelloides</name>
    <dbReference type="NCBI Taxonomy" id="1746091"/>
    <lineage>
        <taxon>Eukaryota</taxon>
        <taxon>Metamonada</taxon>
        <taxon>Anaeramoebidae</taxon>
        <taxon>Anaeramoeba</taxon>
    </lineage>
</organism>
<feature type="compositionally biased region" description="Basic and acidic residues" evidence="1">
    <location>
        <begin position="92"/>
        <end position="109"/>
    </location>
</feature>
<evidence type="ECO:0000313" key="2">
    <source>
        <dbReference type="EMBL" id="KAJ3445619.1"/>
    </source>
</evidence>
<protein>
    <submittedName>
        <fullName evidence="2">Uncharacterized protein</fullName>
    </submittedName>
</protein>
<name>A0AAV7ZUK6_9EUKA</name>
<feature type="region of interest" description="Disordered" evidence="1">
    <location>
        <begin position="92"/>
        <end position="114"/>
    </location>
</feature>
<accession>A0AAV7ZUK6</accession>
<comment type="caution">
    <text evidence="2">The sequence shown here is derived from an EMBL/GenBank/DDBJ whole genome shotgun (WGS) entry which is preliminary data.</text>
</comment>
<sequence>MEEINIKFASDRESKPDKEALLFAKQNKITIKLIHQEETFFNIFLDELTYEQTAKNEMVLISSKIGIFRILFTNGDDYEQLIEFLKTSKKEESQNQTTKEKKEKNEKKTTNPNSHQYDINFSLKELEIENQKANLILKKDFMEIQTLDDDHILLMIDEIVNLNKKNETKLIIPMEDDILTLFFSKSNDLQVFLKKLNKILKQKHKNFDVGSNTPKRRSEQISIKTPKKVTKTNSDSKDMREEQQKKIIFKEQKEYKAFQKTFVKKHNKEFIKKGYFIVQYKLDNARSTFNPSYIKSCLHSICLYSNNKLLYYGYSANTKILKVIQLTCILKINSNLNISIKFKSTIELSKFTQIFNRNLDNYLQIHFSKELNILRKKEKQIRENYRIEKQQKGLLGLCDNDIISILDHQPVPYPYVFSEIEKDYVIQLPQSLGHDLMNLKINQEFISISRLTKDLKIVSKPWIKMKLMEFDSFNRRENYANFKYNKQILPKIYVKDFASKKLLLQTDQNWKLLIYFKDNPQQKSFVRLFKKLRMSHQKCAIQEKERKILKKLKIPDFPCGLFHVQCLSEPNSKHKKLALDLEIRSNFMIFTSDKFSEKSFPFLEKLPNIINFKSKSEEEEDVNESLEREVNKLPKDITLKENMKILHTLDDIKIDISINNPNYCKLSNTLNHYIWLNFLTPSKVKEFIQSFKLAKKFRKNQIISYYKNNINQKKNDGIDDDDDDGSGSDYEIKKENDKKNKIKLSNKKKFKLNFNNPNQNLQKKNSLLQFKNFTQKIAKSTKDFQIKVLDLKNNLVEGKLILKNDLFELQLKNTNDDEISFIIGKFSLSTQIFYDHPSIQKEVIIKSENDWYPVIFKNKTESKMFQIQWRLTKSKFIKNYLKKQNKKIFKLIIFRNTIIKNPDQNQKPKYSKCKFENEFIFFYLFNNDKKTPENYKYKINGNNLSHSKDSKLSLILTFKSFFSSNNFYLTFSNKKLIKRFVKYWSNAHGIISNN</sequence>